<dbReference type="PANTHER" id="PTHR23119:SF51">
    <property type="entry name" value="DISKS LARGE 1 TUMOR SUPPRESSOR PROTEIN"/>
    <property type="match status" value="1"/>
</dbReference>
<comment type="subcellular location">
    <subcellularLocation>
        <location evidence="1">Membrane</location>
    </subcellularLocation>
</comment>
<feature type="region of interest" description="Disordered" evidence="3">
    <location>
        <begin position="633"/>
        <end position="683"/>
    </location>
</feature>
<dbReference type="GO" id="GO:0016020">
    <property type="term" value="C:membrane"/>
    <property type="evidence" value="ECO:0007669"/>
    <property type="project" value="UniProtKB-SubCell"/>
</dbReference>
<dbReference type="InterPro" id="IPR036034">
    <property type="entry name" value="PDZ_sf"/>
</dbReference>
<proteinExistence type="predicted"/>
<evidence type="ECO:0000313" key="5">
    <source>
        <dbReference type="EMBL" id="KAL3314303.1"/>
    </source>
</evidence>
<reference evidence="5 6" key="1">
    <citation type="submission" date="2024-11" db="EMBL/GenBank/DDBJ databases">
        <title>Adaptive evolution of stress response genes in parasites aligns with host niche diversity.</title>
        <authorList>
            <person name="Hahn C."/>
            <person name="Resl P."/>
        </authorList>
    </citation>
    <scope>NUCLEOTIDE SEQUENCE [LARGE SCALE GENOMIC DNA]</scope>
    <source>
        <strain evidence="5">EGGRZ-B1_66</strain>
        <tissue evidence="5">Body</tissue>
    </source>
</reference>
<feature type="region of interest" description="Disordered" evidence="3">
    <location>
        <begin position="575"/>
        <end position="608"/>
    </location>
</feature>
<evidence type="ECO:0000259" key="4">
    <source>
        <dbReference type="PROSITE" id="PS50106"/>
    </source>
</evidence>
<evidence type="ECO:0000256" key="2">
    <source>
        <dbReference type="ARBA" id="ARBA00023136"/>
    </source>
</evidence>
<keyword evidence="2" id="KW-0472">Membrane</keyword>
<feature type="region of interest" description="Disordered" evidence="3">
    <location>
        <begin position="520"/>
        <end position="550"/>
    </location>
</feature>
<feature type="compositionally biased region" description="Basic and acidic residues" evidence="3">
    <location>
        <begin position="644"/>
        <end position="654"/>
    </location>
</feature>
<dbReference type="SUPFAM" id="SSF50156">
    <property type="entry name" value="PDZ domain-like"/>
    <property type="match status" value="2"/>
</dbReference>
<gene>
    <name evidence="5" type="ORF">Ciccas_007081</name>
</gene>
<feature type="compositionally biased region" description="Low complexity" evidence="3">
    <location>
        <begin position="315"/>
        <end position="327"/>
    </location>
</feature>
<dbReference type="Gene3D" id="2.30.42.10">
    <property type="match status" value="2"/>
</dbReference>
<dbReference type="Proteomes" id="UP001626550">
    <property type="component" value="Unassembled WGS sequence"/>
</dbReference>
<feature type="compositionally biased region" description="Basic and acidic residues" evidence="3">
    <location>
        <begin position="358"/>
        <end position="372"/>
    </location>
</feature>
<organism evidence="5 6">
    <name type="scientific">Cichlidogyrus casuarinus</name>
    <dbReference type="NCBI Taxonomy" id="1844966"/>
    <lineage>
        <taxon>Eukaryota</taxon>
        <taxon>Metazoa</taxon>
        <taxon>Spiralia</taxon>
        <taxon>Lophotrochozoa</taxon>
        <taxon>Platyhelminthes</taxon>
        <taxon>Monogenea</taxon>
        <taxon>Monopisthocotylea</taxon>
        <taxon>Dactylogyridea</taxon>
        <taxon>Ancyrocephalidae</taxon>
        <taxon>Cichlidogyrus</taxon>
    </lineage>
</organism>
<feature type="region of interest" description="Disordered" evidence="3">
    <location>
        <begin position="315"/>
        <end position="394"/>
    </location>
</feature>
<dbReference type="PANTHER" id="PTHR23119">
    <property type="entry name" value="DISCS LARGE"/>
    <property type="match status" value="1"/>
</dbReference>
<feature type="compositionally biased region" description="Basic residues" evidence="3">
    <location>
        <begin position="584"/>
        <end position="594"/>
    </location>
</feature>
<protein>
    <recommendedName>
        <fullName evidence="4">PDZ domain-containing protein</fullName>
    </recommendedName>
</protein>
<sequence length="683" mass="74708">MREDTPEDDQNFLSSLVQNSKIEIRELILVIDAIIERFQEKLLQSLLDLSDLYETTLLNKGKTLAEKIVEGRAFAEKWSSSPLDKLVENVANMKPYTETATSVPMREAILSPPIAKERTTRSNTTLQSQIGSGFLDSGLPCDCEHDDSMFENCTPKETNDNLLSLSRLPITLELVLRRGSKGFGFSIAGGVNSKSSNDKLIHVTRLTPGGAAEKNGELQINDRILSVNGVNLFGSTHEAAVRVLQTAGTRLKLVIERDPPKIPVSLAGPDWWTRNSSNPNKYYESDISNTTTSLDTCGTASVTLAGMIPTANGEIEISTPPITSPSIKPAHSTGVITTKSEPLQHDSSCKSRRKSKETRRSEPRLHEKSSKEYRKKSRHSSHGSGKSRTSSISSTVAVVIPRTNSKEELGFQIAGGVDAPYRHADPGIYITEITAGSLIDLDGRISIGDCLLQVNYRSLISVSHDKAVRILKKACQSDHLELVVQKSAAQEVVVSSPQEYKISNGPLMREKIDPIFSPNLTPSPEPPQPVRNHRFGGSRNRTLSEKTEKSTGAVFVNEPLESPMATAVLYRSKSTHAVGPEKQKKCHSRCRKSKKSECMSPKDSMNHVPLSNSLPGSAFTMLASHSLVPERAQQVATAGISRKQQPDDPPDMRIHYANKKPAPSTAYLADPHTPSRDQLGGIS</sequence>
<dbReference type="CDD" id="cd00136">
    <property type="entry name" value="PDZ_canonical"/>
    <property type="match status" value="1"/>
</dbReference>
<feature type="domain" description="PDZ" evidence="4">
    <location>
        <begin position="173"/>
        <end position="259"/>
    </location>
</feature>
<dbReference type="InterPro" id="IPR001478">
    <property type="entry name" value="PDZ"/>
</dbReference>
<keyword evidence="6" id="KW-1185">Reference proteome</keyword>
<evidence type="ECO:0000256" key="3">
    <source>
        <dbReference type="SAM" id="MobiDB-lite"/>
    </source>
</evidence>
<dbReference type="InterPro" id="IPR050614">
    <property type="entry name" value="Synaptic_Scaffolding_LAP-MAGUK"/>
</dbReference>
<accession>A0ABD2Q3W0</accession>
<feature type="domain" description="PDZ" evidence="4">
    <location>
        <begin position="397"/>
        <end position="486"/>
    </location>
</feature>
<evidence type="ECO:0000313" key="6">
    <source>
        <dbReference type="Proteomes" id="UP001626550"/>
    </source>
</evidence>
<dbReference type="AlphaFoldDB" id="A0ABD2Q3W0"/>
<feature type="compositionally biased region" description="Low complexity" evidence="3">
    <location>
        <begin position="382"/>
        <end position="394"/>
    </location>
</feature>
<dbReference type="Pfam" id="PF00595">
    <property type="entry name" value="PDZ"/>
    <property type="match status" value="2"/>
</dbReference>
<comment type="caution">
    <text evidence="5">The sequence shown here is derived from an EMBL/GenBank/DDBJ whole genome shotgun (WGS) entry which is preliminary data.</text>
</comment>
<dbReference type="PROSITE" id="PS50106">
    <property type="entry name" value="PDZ"/>
    <property type="match status" value="2"/>
</dbReference>
<dbReference type="EMBL" id="JBJKFK010001038">
    <property type="protein sequence ID" value="KAL3314303.1"/>
    <property type="molecule type" value="Genomic_DNA"/>
</dbReference>
<dbReference type="InterPro" id="IPR015143">
    <property type="entry name" value="L27_1"/>
</dbReference>
<dbReference type="SMART" id="SM00228">
    <property type="entry name" value="PDZ"/>
    <property type="match status" value="2"/>
</dbReference>
<name>A0ABD2Q3W0_9PLAT</name>
<dbReference type="Pfam" id="PF09058">
    <property type="entry name" value="L27_1"/>
    <property type="match status" value="1"/>
</dbReference>
<evidence type="ECO:0000256" key="1">
    <source>
        <dbReference type="ARBA" id="ARBA00004370"/>
    </source>
</evidence>